<organism evidence="1 2">
    <name type="scientific">Acaulospora morrowiae</name>
    <dbReference type="NCBI Taxonomy" id="94023"/>
    <lineage>
        <taxon>Eukaryota</taxon>
        <taxon>Fungi</taxon>
        <taxon>Fungi incertae sedis</taxon>
        <taxon>Mucoromycota</taxon>
        <taxon>Glomeromycotina</taxon>
        <taxon>Glomeromycetes</taxon>
        <taxon>Diversisporales</taxon>
        <taxon>Acaulosporaceae</taxon>
        <taxon>Acaulospora</taxon>
    </lineage>
</organism>
<accession>A0A9N9E6Z1</accession>
<protein>
    <submittedName>
        <fullName evidence="1">10034_t:CDS:1</fullName>
    </submittedName>
</protein>
<keyword evidence="2" id="KW-1185">Reference proteome</keyword>
<dbReference type="EMBL" id="CAJVPV010011999">
    <property type="protein sequence ID" value="CAG8666600.1"/>
    <property type="molecule type" value="Genomic_DNA"/>
</dbReference>
<comment type="caution">
    <text evidence="1">The sequence shown here is derived from an EMBL/GenBank/DDBJ whole genome shotgun (WGS) entry which is preliminary data.</text>
</comment>
<feature type="non-terminal residue" evidence="1">
    <location>
        <position position="104"/>
    </location>
</feature>
<evidence type="ECO:0000313" key="2">
    <source>
        <dbReference type="Proteomes" id="UP000789342"/>
    </source>
</evidence>
<gene>
    <name evidence="1" type="ORF">AMORRO_LOCUS10644</name>
</gene>
<name>A0A9N9E6Z1_9GLOM</name>
<evidence type="ECO:0000313" key="1">
    <source>
        <dbReference type="EMBL" id="CAG8666600.1"/>
    </source>
</evidence>
<proteinExistence type="predicted"/>
<dbReference type="AlphaFoldDB" id="A0A9N9E6Z1"/>
<sequence length="104" mass="11832">MSDESLEIFSKTSKKAALLSRCLNRDLRDNRSSDIVLRRNITGYFNNQLSHNKMKSPKALLGGRTKLLKLFTKVIAEDSKNKTISRRQLSALSPTKFQFSNAIE</sequence>
<reference evidence="1" key="1">
    <citation type="submission" date="2021-06" db="EMBL/GenBank/DDBJ databases">
        <authorList>
            <person name="Kallberg Y."/>
            <person name="Tangrot J."/>
            <person name="Rosling A."/>
        </authorList>
    </citation>
    <scope>NUCLEOTIDE SEQUENCE</scope>
    <source>
        <strain evidence="1">CL551</strain>
    </source>
</reference>
<dbReference type="Proteomes" id="UP000789342">
    <property type="component" value="Unassembled WGS sequence"/>
</dbReference>